<feature type="region of interest" description="Disordered" evidence="1">
    <location>
        <begin position="122"/>
        <end position="232"/>
    </location>
</feature>
<comment type="caution">
    <text evidence="2">The sequence shown here is derived from an EMBL/GenBank/DDBJ whole genome shotgun (WGS) entry which is preliminary data.</text>
</comment>
<feature type="region of interest" description="Disordered" evidence="1">
    <location>
        <begin position="459"/>
        <end position="514"/>
    </location>
</feature>
<feature type="compositionally biased region" description="Low complexity" evidence="1">
    <location>
        <begin position="174"/>
        <end position="190"/>
    </location>
</feature>
<proteinExistence type="predicted"/>
<evidence type="ECO:0000313" key="2">
    <source>
        <dbReference type="EMBL" id="KAK3937044.1"/>
    </source>
</evidence>
<reference evidence="3" key="1">
    <citation type="journal article" date="2023" name="Mol. Phylogenet. Evol.">
        <title>Genome-scale phylogeny and comparative genomics of the fungal order Sordariales.</title>
        <authorList>
            <person name="Hensen N."/>
            <person name="Bonometti L."/>
            <person name="Westerberg I."/>
            <person name="Brannstrom I.O."/>
            <person name="Guillou S."/>
            <person name="Cros-Aarteil S."/>
            <person name="Calhoun S."/>
            <person name="Haridas S."/>
            <person name="Kuo A."/>
            <person name="Mondo S."/>
            <person name="Pangilinan J."/>
            <person name="Riley R."/>
            <person name="LaButti K."/>
            <person name="Andreopoulos B."/>
            <person name="Lipzen A."/>
            <person name="Chen C."/>
            <person name="Yan M."/>
            <person name="Daum C."/>
            <person name="Ng V."/>
            <person name="Clum A."/>
            <person name="Steindorff A."/>
            <person name="Ohm R.A."/>
            <person name="Martin F."/>
            <person name="Silar P."/>
            <person name="Natvig D.O."/>
            <person name="Lalanne C."/>
            <person name="Gautier V."/>
            <person name="Ament-Velasquez S.L."/>
            <person name="Kruys A."/>
            <person name="Hutchinson M.I."/>
            <person name="Powell A.J."/>
            <person name="Barry K."/>
            <person name="Miller A.N."/>
            <person name="Grigoriev I.V."/>
            <person name="Debuchy R."/>
            <person name="Gladieux P."/>
            <person name="Hiltunen Thoren M."/>
            <person name="Johannesson H."/>
        </authorList>
    </citation>
    <scope>NUCLEOTIDE SEQUENCE [LARGE SCALE GENOMIC DNA]</scope>
    <source>
        <strain evidence="3">CBS 340.73</strain>
    </source>
</reference>
<name>A0AAN6N0Z5_9PEZI</name>
<evidence type="ECO:0000313" key="3">
    <source>
        <dbReference type="Proteomes" id="UP001303473"/>
    </source>
</evidence>
<dbReference type="AlphaFoldDB" id="A0AAN6N0Z5"/>
<keyword evidence="3" id="KW-1185">Reference proteome</keyword>
<dbReference type="EMBL" id="MU853865">
    <property type="protein sequence ID" value="KAK3937044.1"/>
    <property type="molecule type" value="Genomic_DNA"/>
</dbReference>
<evidence type="ECO:0000256" key="1">
    <source>
        <dbReference type="SAM" id="MobiDB-lite"/>
    </source>
</evidence>
<organism evidence="2 3">
    <name type="scientific">Diplogelasinospora grovesii</name>
    <dbReference type="NCBI Taxonomy" id="303347"/>
    <lineage>
        <taxon>Eukaryota</taxon>
        <taxon>Fungi</taxon>
        <taxon>Dikarya</taxon>
        <taxon>Ascomycota</taxon>
        <taxon>Pezizomycotina</taxon>
        <taxon>Sordariomycetes</taxon>
        <taxon>Sordariomycetidae</taxon>
        <taxon>Sordariales</taxon>
        <taxon>Diplogelasinosporaceae</taxon>
        <taxon>Diplogelasinospora</taxon>
    </lineage>
</organism>
<feature type="compositionally biased region" description="Acidic residues" evidence="1">
    <location>
        <begin position="496"/>
        <end position="512"/>
    </location>
</feature>
<accession>A0AAN6N0Z5</accession>
<protein>
    <recommendedName>
        <fullName evidence="4">C2H2-type domain-containing protein</fullName>
    </recommendedName>
</protein>
<dbReference type="PANTHER" id="PTHR38166">
    <property type="entry name" value="C2H2-TYPE DOMAIN-CONTAINING PROTEIN-RELATED"/>
    <property type="match status" value="1"/>
</dbReference>
<dbReference type="Proteomes" id="UP001303473">
    <property type="component" value="Unassembled WGS sequence"/>
</dbReference>
<sequence length="529" mass="58664">MWALCFRAAPGSVPFLGLPTMTDLGARPCPIRHSPALGEKEAYMRRHDWLLRIAYRGGIWQSNHGYSPVPSDLGSVDPVCHEFYCQHRRCQECPFEAPQPENRRAIRRSEIHGEGARALAAPALINDSPVPVPQPLSRPPTGANEQRQPVADFLPSAPTTSIPHDKARAYSNQSRGASAAGSSKWGAPSAQFPPLAIRKTPSIASKKRQQEDAEVFSDASAGRRGKGKKRCRIEAVTNGKLSERPVATNRKRRLRTIHPTKSSLACPFDKRNPKQPKKCAKYVLSTISHVKQHLRRVHHRAGPLCAASCAVASESDINRGVHLRHSAECQPEMFDGVLTNAQMEDLNTNAKRKEGDRNQWFALWDLLFPGEPQPDSHYHEDDEEGDVSVSCADLITSLLTYVGFHGLDILKEFGEEQSHTQLLVIIQIIQKLGEGWQKEMLAPQAEAVRHEEEEKMDLGVEVDDSSNPTSRCGSPSEFLPKGEDVEMKVGEVAGEMMEDEDEKDAVGEDEDEDMHRLFDFNKAAESDGG</sequence>
<gene>
    <name evidence="2" type="ORF">QBC46DRAFT_417350</name>
</gene>
<dbReference type="PANTHER" id="PTHR38166:SF1">
    <property type="entry name" value="C2H2-TYPE DOMAIN-CONTAINING PROTEIN"/>
    <property type="match status" value="1"/>
</dbReference>
<feature type="compositionally biased region" description="Basic and acidic residues" evidence="1">
    <location>
        <begin position="480"/>
        <end position="489"/>
    </location>
</feature>
<evidence type="ECO:0008006" key="4">
    <source>
        <dbReference type="Google" id="ProtNLM"/>
    </source>
</evidence>